<proteinExistence type="predicted"/>
<comment type="subcellular location">
    <subcellularLocation>
        <location evidence="1">Cell membrane</location>
        <topology evidence="1">Multi-pass membrane protein</topology>
    </subcellularLocation>
</comment>
<feature type="transmembrane region" description="Helical" evidence="9">
    <location>
        <begin position="49"/>
        <end position="70"/>
    </location>
</feature>
<accession>A0ABP8CYF1</accession>
<reference evidence="12" key="1">
    <citation type="journal article" date="2019" name="Int. J. Syst. Evol. Microbiol.">
        <title>The Global Catalogue of Microorganisms (GCM) 10K type strain sequencing project: providing services to taxonomists for standard genome sequencing and annotation.</title>
        <authorList>
            <consortium name="The Broad Institute Genomics Platform"/>
            <consortium name="The Broad Institute Genome Sequencing Center for Infectious Disease"/>
            <person name="Wu L."/>
            <person name="Ma J."/>
        </authorList>
    </citation>
    <scope>NUCLEOTIDE SEQUENCE [LARGE SCALE GENOMIC DNA]</scope>
    <source>
        <strain evidence="12">JCM 17441</strain>
    </source>
</reference>
<dbReference type="SUPFAM" id="SSF103473">
    <property type="entry name" value="MFS general substrate transporter"/>
    <property type="match status" value="1"/>
</dbReference>
<dbReference type="InterPro" id="IPR036259">
    <property type="entry name" value="MFS_trans_sf"/>
</dbReference>
<feature type="compositionally biased region" description="Basic residues" evidence="8">
    <location>
        <begin position="117"/>
        <end position="126"/>
    </location>
</feature>
<dbReference type="InterPro" id="IPR020846">
    <property type="entry name" value="MFS_dom"/>
</dbReference>
<evidence type="ECO:0000313" key="11">
    <source>
        <dbReference type="EMBL" id="GAA4244939.1"/>
    </source>
</evidence>
<feature type="domain" description="Major facilitator superfamily (MFS) profile" evidence="10">
    <location>
        <begin position="15"/>
        <end position="164"/>
    </location>
</feature>
<evidence type="ECO:0000256" key="7">
    <source>
        <dbReference type="ARBA" id="ARBA00023136"/>
    </source>
</evidence>
<keyword evidence="7 9" id="KW-0472">Membrane</keyword>
<keyword evidence="3" id="KW-1003">Cell membrane</keyword>
<evidence type="ECO:0000256" key="3">
    <source>
        <dbReference type="ARBA" id="ARBA00022475"/>
    </source>
</evidence>
<feature type="transmembrane region" description="Helical" evidence="9">
    <location>
        <begin position="12"/>
        <end position="37"/>
    </location>
</feature>
<dbReference type="RefSeq" id="WP_345122398.1">
    <property type="nucleotide sequence ID" value="NZ_BAABAT010000002.1"/>
</dbReference>
<name>A0ABP8CYF1_9ACTN</name>
<evidence type="ECO:0000256" key="6">
    <source>
        <dbReference type="ARBA" id="ARBA00022989"/>
    </source>
</evidence>
<dbReference type="PROSITE" id="PS50850">
    <property type="entry name" value="MFS"/>
    <property type="match status" value="1"/>
</dbReference>
<sequence>MTLTAPAKSRAVGLALVPLGLMFLAVGLSTALVFPFLSLFLSTDVHAGPLGVTVFLAASPLAGVVATTLVGRLSDRLPIRRWILVGAALAGVVGTLATAFVREYWVLLASPSPPRPPRARCSRRRSPTPGRSSSATVPRTRPSASARCAPCSPWRGSPARRSAR</sequence>
<dbReference type="PANTHER" id="PTHR23535:SF2">
    <property type="entry name" value="SUGAR EFFLUX TRANSPORTER A-RELATED"/>
    <property type="match status" value="1"/>
</dbReference>
<feature type="transmembrane region" description="Helical" evidence="9">
    <location>
        <begin position="82"/>
        <end position="101"/>
    </location>
</feature>
<feature type="region of interest" description="Disordered" evidence="8">
    <location>
        <begin position="112"/>
        <end position="164"/>
    </location>
</feature>
<keyword evidence="2" id="KW-0813">Transport</keyword>
<dbReference type="EMBL" id="BAABAT010000002">
    <property type="protein sequence ID" value="GAA4244939.1"/>
    <property type="molecule type" value="Genomic_DNA"/>
</dbReference>
<evidence type="ECO:0000256" key="5">
    <source>
        <dbReference type="ARBA" id="ARBA00022692"/>
    </source>
</evidence>
<evidence type="ECO:0000256" key="1">
    <source>
        <dbReference type="ARBA" id="ARBA00004651"/>
    </source>
</evidence>
<comment type="caution">
    <text evidence="11">The sequence shown here is derived from an EMBL/GenBank/DDBJ whole genome shotgun (WGS) entry which is preliminary data.</text>
</comment>
<dbReference type="Proteomes" id="UP001500620">
    <property type="component" value="Unassembled WGS sequence"/>
</dbReference>
<evidence type="ECO:0000256" key="9">
    <source>
        <dbReference type="SAM" id="Phobius"/>
    </source>
</evidence>
<keyword evidence="6 9" id="KW-1133">Transmembrane helix</keyword>
<evidence type="ECO:0000256" key="8">
    <source>
        <dbReference type="SAM" id="MobiDB-lite"/>
    </source>
</evidence>
<evidence type="ECO:0000256" key="2">
    <source>
        <dbReference type="ARBA" id="ARBA00022448"/>
    </source>
</evidence>
<protein>
    <recommendedName>
        <fullName evidence="10">Major facilitator superfamily (MFS) profile domain-containing protein</fullName>
    </recommendedName>
</protein>
<evidence type="ECO:0000256" key="4">
    <source>
        <dbReference type="ARBA" id="ARBA00022597"/>
    </source>
</evidence>
<evidence type="ECO:0000313" key="12">
    <source>
        <dbReference type="Proteomes" id="UP001500620"/>
    </source>
</evidence>
<keyword evidence="12" id="KW-1185">Reference proteome</keyword>
<dbReference type="Gene3D" id="1.20.1250.20">
    <property type="entry name" value="MFS general substrate transporter like domains"/>
    <property type="match status" value="1"/>
</dbReference>
<keyword evidence="4" id="KW-0762">Sugar transport</keyword>
<evidence type="ECO:0000259" key="10">
    <source>
        <dbReference type="PROSITE" id="PS50850"/>
    </source>
</evidence>
<gene>
    <name evidence="11" type="ORF">GCM10022255_010020</name>
</gene>
<keyword evidence="5 9" id="KW-0812">Transmembrane</keyword>
<organism evidence="11 12">
    <name type="scientific">Dactylosporangium darangshiense</name>
    <dbReference type="NCBI Taxonomy" id="579108"/>
    <lineage>
        <taxon>Bacteria</taxon>
        <taxon>Bacillati</taxon>
        <taxon>Actinomycetota</taxon>
        <taxon>Actinomycetes</taxon>
        <taxon>Micromonosporales</taxon>
        <taxon>Micromonosporaceae</taxon>
        <taxon>Dactylosporangium</taxon>
    </lineage>
</organism>
<dbReference type="PANTHER" id="PTHR23535">
    <property type="entry name" value="SUGAR EFFLUX TRANSPORTER A-RELATED"/>
    <property type="match status" value="1"/>
</dbReference>